<dbReference type="AlphaFoldDB" id="A0A1G6YH66"/>
<evidence type="ECO:0000313" key="2">
    <source>
        <dbReference type="EMBL" id="SDD89662.1"/>
    </source>
</evidence>
<reference evidence="3" key="1">
    <citation type="submission" date="2016-10" db="EMBL/GenBank/DDBJ databases">
        <authorList>
            <person name="Varghese N."/>
            <person name="Submissions S."/>
        </authorList>
    </citation>
    <scope>NUCLEOTIDE SEQUENCE [LARGE SCALE GENOMIC DNA]</scope>
    <source>
        <strain evidence="3">CGMCC 1.9108</strain>
    </source>
</reference>
<organism evidence="2 3">
    <name type="scientific">Ruegeria marina</name>
    <dbReference type="NCBI Taxonomy" id="639004"/>
    <lineage>
        <taxon>Bacteria</taxon>
        <taxon>Pseudomonadati</taxon>
        <taxon>Pseudomonadota</taxon>
        <taxon>Alphaproteobacteria</taxon>
        <taxon>Rhodobacterales</taxon>
        <taxon>Roseobacteraceae</taxon>
        <taxon>Ruegeria</taxon>
    </lineage>
</organism>
<dbReference type="EMBL" id="FMZV01000011">
    <property type="protein sequence ID" value="SDD89662.1"/>
    <property type="molecule type" value="Genomic_DNA"/>
</dbReference>
<evidence type="ECO:0000313" key="3">
    <source>
        <dbReference type="Proteomes" id="UP000199628"/>
    </source>
</evidence>
<dbReference type="RefSeq" id="WP_245706555.1">
    <property type="nucleotide sequence ID" value="NZ_FMZV01000011.1"/>
</dbReference>
<sequence length="159" mass="18486">MTSVKYLTRTAAETTDLERRVLAHERILQALIAYMARTEPRFVDHLRERFVEPMRMARHEHDHRETDDYAEEFIRAVMLLGEERTRNAKEPDMTDKQPVPPKSKGEQGSSMVRPAQRGGVQVRERNGIWEVQVDGKFRGDYHQKEHALAAAALHKLSLR</sequence>
<evidence type="ECO:0000256" key="1">
    <source>
        <dbReference type="SAM" id="MobiDB-lite"/>
    </source>
</evidence>
<dbReference type="Proteomes" id="UP000199628">
    <property type="component" value="Unassembled WGS sequence"/>
</dbReference>
<name>A0A1G6YH66_9RHOB</name>
<feature type="region of interest" description="Disordered" evidence="1">
    <location>
        <begin position="83"/>
        <end position="119"/>
    </location>
</feature>
<feature type="compositionally biased region" description="Basic and acidic residues" evidence="1">
    <location>
        <begin position="83"/>
        <end position="95"/>
    </location>
</feature>
<gene>
    <name evidence="2" type="ORF">SAMN04488239_111146</name>
</gene>
<keyword evidence="3" id="KW-1185">Reference proteome</keyword>
<accession>A0A1G6YH66</accession>
<protein>
    <submittedName>
        <fullName evidence="2">Uncharacterized protein</fullName>
    </submittedName>
</protein>
<proteinExistence type="predicted"/>